<organism evidence="2 3">
    <name type="scientific">Campylobacter cuniculorum DSM 23162 = LMG 24588</name>
    <dbReference type="NCBI Taxonomy" id="1121267"/>
    <lineage>
        <taxon>Bacteria</taxon>
        <taxon>Pseudomonadati</taxon>
        <taxon>Campylobacterota</taxon>
        <taxon>Epsilonproteobacteria</taxon>
        <taxon>Campylobacterales</taxon>
        <taxon>Campylobacteraceae</taxon>
        <taxon>Campylobacter</taxon>
    </lineage>
</organism>
<proteinExistence type="predicted"/>
<dbReference type="KEGG" id="ccun:CCUN_1458"/>
<dbReference type="AlphaFoldDB" id="A0A1W6BY82"/>
<sequence length="56" mass="6372">MLASSALFGVVGFALIHYKTLDFVLSLMVWIIVLLLALVYLSINFNKELDKLEKEK</sequence>
<gene>
    <name evidence="2" type="ORF">CCUN_1458</name>
</gene>
<evidence type="ECO:0000313" key="3">
    <source>
        <dbReference type="Proteomes" id="UP000192902"/>
    </source>
</evidence>
<dbReference type="Proteomes" id="UP000192902">
    <property type="component" value="Chromosome"/>
</dbReference>
<accession>A0A1W6BY82</accession>
<protein>
    <submittedName>
        <fullName evidence="2">Uncharacterized protein</fullName>
    </submittedName>
</protein>
<dbReference type="EMBL" id="CP020867">
    <property type="protein sequence ID" value="ARJ57045.1"/>
    <property type="molecule type" value="Genomic_DNA"/>
</dbReference>
<keyword evidence="1" id="KW-0812">Transmembrane</keyword>
<name>A0A1W6BY82_9BACT</name>
<evidence type="ECO:0000256" key="1">
    <source>
        <dbReference type="SAM" id="Phobius"/>
    </source>
</evidence>
<keyword evidence="1" id="KW-1133">Transmembrane helix</keyword>
<keyword evidence="1" id="KW-0472">Membrane</keyword>
<reference evidence="2 3" key="1">
    <citation type="submission" date="2017-04" db="EMBL/GenBank/DDBJ databases">
        <title>Complete genome sequence of the Campylobacter cuniculorum type strain LMG24588.</title>
        <authorList>
            <person name="Miller W.G."/>
            <person name="Yee E."/>
            <person name="Revez J."/>
            <person name="Bono J.L."/>
            <person name="Rossi M."/>
        </authorList>
    </citation>
    <scope>NUCLEOTIDE SEQUENCE [LARGE SCALE GENOMIC DNA]</scope>
    <source>
        <strain evidence="2 3">LMG 24588</strain>
    </source>
</reference>
<feature type="transmembrane region" description="Helical" evidence="1">
    <location>
        <begin position="24"/>
        <end position="43"/>
    </location>
</feature>
<evidence type="ECO:0000313" key="2">
    <source>
        <dbReference type="EMBL" id="ARJ57045.1"/>
    </source>
</evidence>